<name>A0A2I0A856_9ASPA</name>
<accession>A0A2I0A856</accession>
<keyword evidence="2" id="KW-1185">Reference proteome</keyword>
<reference evidence="1 2" key="1">
    <citation type="journal article" date="2017" name="Nature">
        <title>The Apostasia genome and the evolution of orchids.</title>
        <authorList>
            <person name="Zhang G.Q."/>
            <person name="Liu K.W."/>
            <person name="Li Z."/>
            <person name="Lohaus R."/>
            <person name="Hsiao Y.Y."/>
            <person name="Niu S.C."/>
            <person name="Wang J.Y."/>
            <person name="Lin Y.C."/>
            <person name="Xu Q."/>
            <person name="Chen L.J."/>
            <person name="Yoshida K."/>
            <person name="Fujiwara S."/>
            <person name="Wang Z.W."/>
            <person name="Zhang Y.Q."/>
            <person name="Mitsuda N."/>
            <person name="Wang M."/>
            <person name="Liu G.H."/>
            <person name="Pecoraro L."/>
            <person name="Huang H.X."/>
            <person name="Xiao X.J."/>
            <person name="Lin M."/>
            <person name="Wu X.Y."/>
            <person name="Wu W.L."/>
            <person name="Chen Y.Y."/>
            <person name="Chang S.B."/>
            <person name="Sakamoto S."/>
            <person name="Ohme-Takagi M."/>
            <person name="Yagi M."/>
            <person name="Zeng S.J."/>
            <person name="Shen C.Y."/>
            <person name="Yeh C.M."/>
            <person name="Luo Y.B."/>
            <person name="Tsai W.C."/>
            <person name="Van de Peer Y."/>
            <person name="Liu Z.J."/>
        </authorList>
    </citation>
    <scope>NUCLEOTIDE SEQUENCE [LARGE SCALE GENOMIC DNA]</scope>
    <source>
        <strain evidence="2">cv. Shenzhen</strain>
        <tissue evidence="1">Stem</tissue>
    </source>
</reference>
<evidence type="ECO:0000313" key="1">
    <source>
        <dbReference type="EMBL" id="PKA51743.1"/>
    </source>
</evidence>
<dbReference type="AlphaFoldDB" id="A0A2I0A856"/>
<dbReference type="EMBL" id="KZ452013">
    <property type="protein sequence ID" value="PKA51743.1"/>
    <property type="molecule type" value="Genomic_DNA"/>
</dbReference>
<evidence type="ECO:0000313" key="2">
    <source>
        <dbReference type="Proteomes" id="UP000236161"/>
    </source>
</evidence>
<gene>
    <name evidence="1" type="ORF">AXF42_Ash003110</name>
</gene>
<protein>
    <submittedName>
        <fullName evidence="1">Uncharacterized protein</fullName>
    </submittedName>
</protein>
<sequence length="79" mass="8836">MRSPADETAEAVNVDVHAAAQEQILPTEIKQTAAQRRAWEKERPACRVTCRPSINSRRIRRSYYSALTGAAQISPGKRN</sequence>
<proteinExistence type="predicted"/>
<dbReference type="Proteomes" id="UP000236161">
    <property type="component" value="Unassembled WGS sequence"/>
</dbReference>
<organism evidence="1 2">
    <name type="scientific">Apostasia shenzhenica</name>
    <dbReference type="NCBI Taxonomy" id="1088818"/>
    <lineage>
        <taxon>Eukaryota</taxon>
        <taxon>Viridiplantae</taxon>
        <taxon>Streptophyta</taxon>
        <taxon>Embryophyta</taxon>
        <taxon>Tracheophyta</taxon>
        <taxon>Spermatophyta</taxon>
        <taxon>Magnoliopsida</taxon>
        <taxon>Liliopsida</taxon>
        <taxon>Asparagales</taxon>
        <taxon>Orchidaceae</taxon>
        <taxon>Apostasioideae</taxon>
        <taxon>Apostasia</taxon>
    </lineage>
</organism>